<dbReference type="InParanoid" id="A0A369JE79"/>
<dbReference type="AlphaFoldDB" id="A0A369JE79"/>
<sequence length="155" mass="17285">GTLAPGHLFEQFASDNSMVSPLPKRHHFFSIFEESFEVSPPYRLMTTVFQKDWYKYAHCVHKYLGVVGPIPLTKIISHENPLIHYHGRWDASPGTWVAGSGFKLRVVNPHSLTLSLTPHATTPDFAVGVSVNYPEFCTVNASAGINVIALKFSLF</sequence>
<dbReference type="OrthoDB" id="3038155at2759"/>
<feature type="non-terminal residue" evidence="1">
    <location>
        <position position="1"/>
    </location>
</feature>
<keyword evidence="2" id="KW-1185">Reference proteome</keyword>
<organism evidence="1 2">
    <name type="scientific">Hypsizygus marmoreus</name>
    <name type="common">White beech mushroom</name>
    <name type="synonym">Agaricus marmoreus</name>
    <dbReference type="NCBI Taxonomy" id="39966"/>
    <lineage>
        <taxon>Eukaryota</taxon>
        <taxon>Fungi</taxon>
        <taxon>Dikarya</taxon>
        <taxon>Basidiomycota</taxon>
        <taxon>Agaricomycotina</taxon>
        <taxon>Agaricomycetes</taxon>
        <taxon>Agaricomycetidae</taxon>
        <taxon>Agaricales</taxon>
        <taxon>Tricholomatineae</taxon>
        <taxon>Lyophyllaceae</taxon>
        <taxon>Hypsizygus</taxon>
    </lineage>
</organism>
<evidence type="ECO:0000313" key="2">
    <source>
        <dbReference type="Proteomes" id="UP000076154"/>
    </source>
</evidence>
<protein>
    <submittedName>
        <fullName evidence="1">Uncharacterized protein</fullName>
    </submittedName>
</protein>
<dbReference type="EMBL" id="LUEZ02000110">
    <property type="protein sequence ID" value="RDB17724.1"/>
    <property type="molecule type" value="Genomic_DNA"/>
</dbReference>
<gene>
    <name evidence="1" type="ORF">Hypma_001032</name>
</gene>
<accession>A0A369JE79</accession>
<comment type="caution">
    <text evidence="1">The sequence shown here is derived from an EMBL/GenBank/DDBJ whole genome shotgun (WGS) entry which is preliminary data.</text>
</comment>
<name>A0A369JE79_HYPMA</name>
<reference evidence="1" key="1">
    <citation type="submission" date="2018-04" db="EMBL/GenBank/DDBJ databases">
        <title>Whole genome sequencing of Hypsizygus marmoreus.</title>
        <authorList>
            <person name="Choi I.-G."/>
            <person name="Min B."/>
            <person name="Kim J.-G."/>
            <person name="Kim S."/>
            <person name="Oh Y.-L."/>
            <person name="Kong W.-S."/>
            <person name="Park H."/>
            <person name="Jeong J."/>
            <person name="Song E.-S."/>
        </authorList>
    </citation>
    <scope>NUCLEOTIDE SEQUENCE [LARGE SCALE GENOMIC DNA]</scope>
    <source>
        <strain evidence="1">51987-8</strain>
    </source>
</reference>
<dbReference type="Proteomes" id="UP000076154">
    <property type="component" value="Unassembled WGS sequence"/>
</dbReference>
<evidence type="ECO:0000313" key="1">
    <source>
        <dbReference type="EMBL" id="RDB17724.1"/>
    </source>
</evidence>
<proteinExistence type="predicted"/>